<feature type="compositionally biased region" description="Low complexity" evidence="13">
    <location>
        <begin position="82"/>
        <end position="93"/>
    </location>
</feature>
<keyword evidence="7" id="KW-0460">Magnesium</keyword>
<dbReference type="GO" id="GO:0046872">
    <property type="term" value="F:metal ion binding"/>
    <property type="evidence" value="ECO:0007669"/>
    <property type="project" value="UniProtKB-KW"/>
</dbReference>
<evidence type="ECO:0000256" key="7">
    <source>
        <dbReference type="ARBA" id="ARBA00022842"/>
    </source>
</evidence>
<keyword evidence="9" id="KW-0464">Manganese</keyword>
<keyword evidence="6 12" id="KW-0378">Hydrolase</keyword>
<evidence type="ECO:0000256" key="6">
    <source>
        <dbReference type="ARBA" id="ARBA00022801"/>
    </source>
</evidence>
<keyword evidence="5" id="KW-0479">Metal-binding</keyword>
<gene>
    <name evidence="15" type="ORF">EJB05_08150</name>
</gene>
<feature type="region of interest" description="Disordered" evidence="13">
    <location>
        <begin position="45"/>
        <end position="95"/>
    </location>
</feature>
<sequence length="512" mass="54601">MDGTQRGRRRAGTGTRRRSRGTRSVLMLALAPPRCSAAARLGCLASVHPPTNPTDSGGGGGGHAKTKARTRIDPSHWSRPSRPAAPRLGLGLPSPRPPPHLLLRIDDDAFLARSTPQRRVLHTTAPSLAHGGDEFPIDCGDMDGSVEPVPESPPDSPSTDVGVGKPPRHHLTSIRHCASSARIAVAAASSNCGLDLGTLSLISPTDVRPGFLPMFRSGSCAEIGPKSYMEDEHVCVDNLIEHLGGRAAGIPAPGAFYGVFDGHGGADAACFVRKNILQFIVEDVHFPSNIEKAIRGAFVKADHALADSQSLDNSSGTTALTALIFGRTLFVANAGDCRAVLGKRGRAVELSRDHKPNCKSEKIRIERLGGTVFDGYLNGQLAVARALGDWHMKGTKGSSSPLSAEPELQEIALTDEDEFLIIGCDGLWDVMTSQCAVTMVRKELMLHNDPERCSSELVQEALKRDSCDNLTVVVICFSSNPPPPIEVPRSRVRRSISLEGLHLLRGALDNNA</sequence>
<comment type="cofactor">
    <cofactor evidence="2">
        <name>Mg(2+)</name>
        <dbReference type="ChEBI" id="CHEBI:18420"/>
    </cofactor>
</comment>
<dbReference type="Proteomes" id="UP000324897">
    <property type="component" value="Chromosome 5"/>
</dbReference>
<protein>
    <recommendedName>
        <fullName evidence="4">protein-serine/threonine phosphatase</fullName>
        <ecNumber evidence="4">3.1.3.16</ecNumber>
    </recommendedName>
</protein>
<dbReference type="SUPFAM" id="SSF81606">
    <property type="entry name" value="PP2C-like"/>
    <property type="match status" value="1"/>
</dbReference>
<dbReference type="GO" id="GO:0004722">
    <property type="term" value="F:protein serine/threonine phosphatase activity"/>
    <property type="evidence" value="ECO:0007669"/>
    <property type="project" value="UniProtKB-EC"/>
</dbReference>
<dbReference type="InterPro" id="IPR001932">
    <property type="entry name" value="PPM-type_phosphatase-like_dom"/>
</dbReference>
<dbReference type="GO" id="GO:0005737">
    <property type="term" value="C:cytoplasm"/>
    <property type="evidence" value="ECO:0007669"/>
    <property type="project" value="UniProtKB-ARBA"/>
</dbReference>
<feature type="non-terminal residue" evidence="15">
    <location>
        <position position="1"/>
    </location>
</feature>
<comment type="catalytic activity">
    <reaction evidence="10">
        <text>O-phospho-L-seryl-[protein] + H2O = L-seryl-[protein] + phosphate</text>
        <dbReference type="Rhea" id="RHEA:20629"/>
        <dbReference type="Rhea" id="RHEA-COMP:9863"/>
        <dbReference type="Rhea" id="RHEA-COMP:11604"/>
        <dbReference type="ChEBI" id="CHEBI:15377"/>
        <dbReference type="ChEBI" id="CHEBI:29999"/>
        <dbReference type="ChEBI" id="CHEBI:43474"/>
        <dbReference type="ChEBI" id="CHEBI:83421"/>
        <dbReference type="EC" id="3.1.3.16"/>
    </reaction>
</comment>
<organism evidence="15 16">
    <name type="scientific">Eragrostis curvula</name>
    <name type="common">weeping love grass</name>
    <dbReference type="NCBI Taxonomy" id="38414"/>
    <lineage>
        <taxon>Eukaryota</taxon>
        <taxon>Viridiplantae</taxon>
        <taxon>Streptophyta</taxon>
        <taxon>Embryophyta</taxon>
        <taxon>Tracheophyta</taxon>
        <taxon>Spermatophyta</taxon>
        <taxon>Magnoliopsida</taxon>
        <taxon>Liliopsida</taxon>
        <taxon>Poales</taxon>
        <taxon>Poaceae</taxon>
        <taxon>PACMAD clade</taxon>
        <taxon>Chloridoideae</taxon>
        <taxon>Eragrostideae</taxon>
        <taxon>Eragrostidinae</taxon>
        <taxon>Eragrostis</taxon>
    </lineage>
</organism>
<keyword evidence="16" id="KW-1185">Reference proteome</keyword>
<dbReference type="AlphaFoldDB" id="A0A5J9WII3"/>
<comment type="caution">
    <text evidence="15">The sequence shown here is derived from an EMBL/GenBank/DDBJ whole genome shotgun (WGS) entry which is preliminary data.</text>
</comment>
<dbReference type="PROSITE" id="PS01032">
    <property type="entry name" value="PPM_1"/>
    <property type="match status" value="1"/>
</dbReference>
<evidence type="ECO:0000313" key="16">
    <source>
        <dbReference type="Proteomes" id="UP000324897"/>
    </source>
</evidence>
<comment type="catalytic activity">
    <reaction evidence="11">
        <text>O-phospho-L-threonyl-[protein] + H2O = L-threonyl-[protein] + phosphate</text>
        <dbReference type="Rhea" id="RHEA:47004"/>
        <dbReference type="Rhea" id="RHEA-COMP:11060"/>
        <dbReference type="Rhea" id="RHEA-COMP:11605"/>
        <dbReference type="ChEBI" id="CHEBI:15377"/>
        <dbReference type="ChEBI" id="CHEBI:30013"/>
        <dbReference type="ChEBI" id="CHEBI:43474"/>
        <dbReference type="ChEBI" id="CHEBI:61977"/>
        <dbReference type="EC" id="3.1.3.16"/>
    </reaction>
</comment>
<evidence type="ECO:0000256" key="4">
    <source>
        <dbReference type="ARBA" id="ARBA00013081"/>
    </source>
</evidence>
<comment type="similarity">
    <text evidence="3 12">Belongs to the PP2C family.</text>
</comment>
<dbReference type="InterPro" id="IPR015655">
    <property type="entry name" value="PP2C"/>
</dbReference>
<dbReference type="Pfam" id="PF00481">
    <property type="entry name" value="PP2C"/>
    <property type="match status" value="1"/>
</dbReference>
<feature type="region of interest" description="Disordered" evidence="13">
    <location>
        <begin position="1"/>
        <end position="25"/>
    </location>
</feature>
<dbReference type="FunFam" id="3.60.40.10:FF:000004">
    <property type="entry name" value="Probable protein phosphatase 2C 22"/>
    <property type="match status" value="1"/>
</dbReference>
<dbReference type="SMART" id="SM00332">
    <property type="entry name" value="PP2Cc"/>
    <property type="match status" value="1"/>
</dbReference>
<evidence type="ECO:0000256" key="10">
    <source>
        <dbReference type="ARBA" id="ARBA00047761"/>
    </source>
</evidence>
<evidence type="ECO:0000256" key="3">
    <source>
        <dbReference type="ARBA" id="ARBA00006702"/>
    </source>
</evidence>
<dbReference type="Gene3D" id="3.60.40.10">
    <property type="entry name" value="PPM-type phosphatase domain"/>
    <property type="match status" value="1"/>
</dbReference>
<dbReference type="InterPro" id="IPR000222">
    <property type="entry name" value="PP2C_BS"/>
</dbReference>
<evidence type="ECO:0000256" key="12">
    <source>
        <dbReference type="RuleBase" id="RU003465"/>
    </source>
</evidence>
<evidence type="ECO:0000256" key="2">
    <source>
        <dbReference type="ARBA" id="ARBA00001946"/>
    </source>
</evidence>
<evidence type="ECO:0000259" key="14">
    <source>
        <dbReference type="PROSITE" id="PS51746"/>
    </source>
</evidence>
<evidence type="ECO:0000256" key="13">
    <source>
        <dbReference type="SAM" id="MobiDB-lite"/>
    </source>
</evidence>
<feature type="region of interest" description="Disordered" evidence="13">
    <location>
        <begin position="124"/>
        <end position="169"/>
    </location>
</feature>
<dbReference type="EC" id="3.1.3.16" evidence="4"/>
<dbReference type="GO" id="GO:0005634">
    <property type="term" value="C:nucleus"/>
    <property type="evidence" value="ECO:0007669"/>
    <property type="project" value="UniProtKB-ARBA"/>
</dbReference>
<dbReference type="PROSITE" id="PS51746">
    <property type="entry name" value="PPM_2"/>
    <property type="match status" value="1"/>
</dbReference>
<comment type="cofactor">
    <cofactor evidence="1">
        <name>Mn(2+)</name>
        <dbReference type="ChEBI" id="CHEBI:29035"/>
    </cofactor>
</comment>
<evidence type="ECO:0000256" key="5">
    <source>
        <dbReference type="ARBA" id="ARBA00022723"/>
    </source>
</evidence>
<evidence type="ECO:0000313" key="15">
    <source>
        <dbReference type="EMBL" id="TVU48512.1"/>
    </source>
</evidence>
<accession>A0A5J9WII3</accession>
<feature type="domain" description="PPM-type phosphatase" evidence="14">
    <location>
        <begin position="216"/>
        <end position="477"/>
    </location>
</feature>
<evidence type="ECO:0000256" key="9">
    <source>
        <dbReference type="ARBA" id="ARBA00023211"/>
    </source>
</evidence>
<evidence type="ECO:0000256" key="8">
    <source>
        <dbReference type="ARBA" id="ARBA00022912"/>
    </source>
</evidence>
<dbReference type="EMBL" id="RWGY01000004">
    <property type="protein sequence ID" value="TVU48512.1"/>
    <property type="molecule type" value="Genomic_DNA"/>
</dbReference>
<reference evidence="15 16" key="1">
    <citation type="journal article" date="2019" name="Sci. Rep.">
        <title>A high-quality genome of Eragrostis curvula grass provides insights into Poaceae evolution and supports new strategies to enhance forage quality.</title>
        <authorList>
            <person name="Carballo J."/>
            <person name="Santos B.A.C.M."/>
            <person name="Zappacosta D."/>
            <person name="Garbus I."/>
            <person name="Selva J.P."/>
            <person name="Gallo C.A."/>
            <person name="Diaz A."/>
            <person name="Albertini E."/>
            <person name="Caccamo M."/>
            <person name="Echenique V."/>
        </authorList>
    </citation>
    <scope>NUCLEOTIDE SEQUENCE [LARGE SCALE GENOMIC DNA]</scope>
    <source>
        <strain evidence="16">cv. Victoria</strain>
        <tissue evidence="15">Leaf</tissue>
    </source>
</reference>
<evidence type="ECO:0000256" key="1">
    <source>
        <dbReference type="ARBA" id="ARBA00001936"/>
    </source>
</evidence>
<feature type="compositionally biased region" description="Basic residues" evidence="13">
    <location>
        <begin position="1"/>
        <end position="21"/>
    </location>
</feature>
<dbReference type="PANTHER" id="PTHR13832">
    <property type="entry name" value="PROTEIN PHOSPHATASE 2C"/>
    <property type="match status" value="1"/>
</dbReference>
<proteinExistence type="inferred from homology"/>
<dbReference type="PANTHER" id="PTHR13832:SF839">
    <property type="entry name" value="PROTEIN PHOSPHATASE 2C 47-RELATED"/>
    <property type="match status" value="1"/>
</dbReference>
<dbReference type="Gramene" id="TVU48512">
    <property type="protein sequence ID" value="TVU48512"/>
    <property type="gene ID" value="EJB05_08150"/>
</dbReference>
<dbReference type="CDD" id="cd00143">
    <property type="entry name" value="PP2Cc"/>
    <property type="match status" value="1"/>
</dbReference>
<name>A0A5J9WII3_9POAL</name>
<evidence type="ECO:0000256" key="11">
    <source>
        <dbReference type="ARBA" id="ARBA00048336"/>
    </source>
</evidence>
<dbReference type="OrthoDB" id="10264738at2759"/>
<dbReference type="InterPro" id="IPR036457">
    <property type="entry name" value="PPM-type-like_dom_sf"/>
</dbReference>
<keyword evidence="8 12" id="KW-0904">Protein phosphatase</keyword>